<dbReference type="HOGENOM" id="CLU_052626_5_0_11"/>
<dbReference type="OrthoDB" id="5517693at2"/>
<reference evidence="3" key="1">
    <citation type="submission" date="2009-09" db="EMBL/GenBank/DDBJ databases">
        <title>The complete genome of Kribbella flavida DSM 17836.</title>
        <authorList>
            <consortium name="US DOE Joint Genome Institute (JGI-PGF)"/>
            <person name="Lucas S."/>
            <person name="Copeland A."/>
            <person name="Lapidus A."/>
            <person name="Glavina del Rio T."/>
            <person name="Dalin E."/>
            <person name="Tice H."/>
            <person name="Bruce D."/>
            <person name="Goodwin L."/>
            <person name="Pitluck S."/>
            <person name="Kyrpides N."/>
            <person name="Mavromatis K."/>
            <person name="Ivanova N."/>
            <person name="Saunders E."/>
            <person name="Brettin T."/>
            <person name="Detter J.C."/>
            <person name="Han C."/>
            <person name="Larimer F."/>
            <person name="Land M."/>
            <person name="Hauser L."/>
            <person name="Markowitz V."/>
            <person name="Cheng J.-F."/>
            <person name="Hugenholtz P."/>
            <person name="Woyke T."/>
            <person name="Wu D."/>
            <person name="Pukall R."/>
            <person name="Klenk H.-P."/>
            <person name="Eisen J.A."/>
        </authorList>
    </citation>
    <scope>NUCLEOTIDE SEQUENCE [LARGE SCALE GENOMIC DNA]</scope>
    <source>
        <strain evidence="3">DSM 17836 / JCM 10339 / NBRC 14399</strain>
    </source>
</reference>
<proteinExistence type="predicted"/>
<gene>
    <name evidence="2" type="ordered locus">Kfla_4395</name>
</gene>
<dbReference type="eggNOG" id="COG2852">
    <property type="taxonomic scope" value="Bacteria"/>
</dbReference>
<dbReference type="InterPro" id="IPR011335">
    <property type="entry name" value="Restrct_endonuc-II-like"/>
</dbReference>
<dbReference type="SUPFAM" id="SSF52980">
    <property type="entry name" value="Restriction endonuclease-like"/>
    <property type="match status" value="1"/>
</dbReference>
<dbReference type="AlphaFoldDB" id="D2PVE7"/>
<evidence type="ECO:0000313" key="3">
    <source>
        <dbReference type="Proteomes" id="UP000007967"/>
    </source>
</evidence>
<evidence type="ECO:0000313" key="2">
    <source>
        <dbReference type="EMBL" id="ADB33428.1"/>
    </source>
</evidence>
<dbReference type="EMBL" id="CP001736">
    <property type="protein sequence ID" value="ADB33428.1"/>
    <property type="molecule type" value="Genomic_DNA"/>
</dbReference>
<feature type="domain" description="Restriction endonuclease type II-like" evidence="1">
    <location>
        <begin position="196"/>
        <end position="263"/>
    </location>
</feature>
<sequence>MQPCDAPLFFCGLPFTARQVGRKLRWLLGSGDIRPVLKGVYVDTRVPDSVELRAAAVAHVLPPDGIACGRTAAWIHGIDTTALGTTEQVDLHWTREATDVVDVAGQRVTSPIATTVELAMQLPRPFALSAVDAMLRSGIADRWAVRAASAEYDGRPGIVQARQILYYADRRAESPGESWLRLRLLDAGFGRPELQIRVKGSTRDYRIDLGYPEPLDDGRRLGLEYDSDRWHSRPREEARDEQRRDELAALGWHVISVRRTDLWGSYPALELAVGSYLSQHPRLPRRW</sequence>
<evidence type="ECO:0000259" key="1">
    <source>
        <dbReference type="Pfam" id="PF18741"/>
    </source>
</evidence>
<organism evidence="2 3">
    <name type="scientific">Kribbella flavida (strain DSM 17836 / JCM 10339 / NBRC 14399)</name>
    <dbReference type="NCBI Taxonomy" id="479435"/>
    <lineage>
        <taxon>Bacteria</taxon>
        <taxon>Bacillati</taxon>
        <taxon>Actinomycetota</taxon>
        <taxon>Actinomycetes</taxon>
        <taxon>Propionibacteriales</taxon>
        <taxon>Kribbellaceae</taxon>
        <taxon>Kribbella</taxon>
    </lineage>
</organism>
<dbReference type="InterPro" id="IPR049468">
    <property type="entry name" value="Restrct_endonuc-II-like_dom"/>
</dbReference>
<dbReference type="STRING" id="479435.Kfla_4395"/>
<dbReference type="Proteomes" id="UP000007967">
    <property type="component" value="Chromosome"/>
</dbReference>
<accession>D2PVE7</accession>
<name>D2PVE7_KRIFD</name>
<keyword evidence="3" id="KW-1185">Reference proteome</keyword>
<protein>
    <recommendedName>
        <fullName evidence="1">Restriction endonuclease type II-like domain-containing protein</fullName>
    </recommendedName>
</protein>
<reference evidence="2 3" key="2">
    <citation type="journal article" date="2010" name="Stand. Genomic Sci.">
        <title>Complete genome sequence of Kribbella flavida type strain (IFO 14399).</title>
        <authorList>
            <person name="Pukall R."/>
            <person name="Lapidus A."/>
            <person name="Glavina Del Rio T."/>
            <person name="Copeland A."/>
            <person name="Tice H."/>
            <person name="Cheng J.-F."/>
            <person name="Lucas S."/>
            <person name="Chen F."/>
            <person name="Nolan M."/>
            <person name="LaButti K."/>
            <person name="Pati A."/>
            <person name="Ivanova N."/>
            <person name="Mavrommatis K."/>
            <person name="Mikhailova N."/>
            <person name="Pitluck S."/>
            <person name="Bruce D."/>
            <person name="Goodwin L."/>
            <person name="Land M."/>
            <person name="Hauser L."/>
            <person name="Chang Y.-J."/>
            <person name="Jeffries C.D."/>
            <person name="Chen A."/>
            <person name="Palaniappan K."/>
            <person name="Chain P."/>
            <person name="Rohde M."/>
            <person name="Goeker M."/>
            <person name="Bristow J."/>
            <person name="Eisen J.A."/>
            <person name="Markowitz V."/>
            <person name="Hugenholtz P."/>
            <person name="Kyrpides N.C."/>
            <person name="Klenk H.-P."/>
            <person name="Brettin T."/>
        </authorList>
    </citation>
    <scope>NUCLEOTIDE SEQUENCE [LARGE SCALE GENOMIC DNA]</scope>
    <source>
        <strain evidence="3">DSM 17836 / JCM 10339 / NBRC 14399</strain>
    </source>
</reference>
<dbReference type="KEGG" id="kfl:Kfla_4395"/>
<dbReference type="RefSeq" id="WP_012921982.1">
    <property type="nucleotide sequence ID" value="NC_013729.1"/>
</dbReference>
<dbReference type="Gene3D" id="3.40.960.10">
    <property type="entry name" value="VSR Endonuclease"/>
    <property type="match status" value="1"/>
</dbReference>
<dbReference type="Pfam" id="PF18741">
    <property type="entry name" value="MTES_1575"/>
    <property type="match status" value="1"/>
</dbReference>